<evidence type="ECO:0000256" key="1">
    <source>
        <dbReference type="ARBA" id="ARBA00022722"/>
    </source>
</evidence>
<dbReference type="PANTHER" id="PTHR42646">
    <property type="entry name" value="FLAP ENDONUCLEASE XNI"/>
    <property type="match status" value="1"/>
</dbReference>
<dbReference type="GO" id="GO:0003677">
    <property type="term" value="F:DNA binding"/>
    <property type="evidence" value="ECO:0007669"/>
    <property type="project" value="InterPro"/>
</dbReference>
<dbReference type="InterPro" id="IPR020046">
    <property type="entry name" value="5-3_exonucl_a-hlix_arch_N"/>
</dbReference>
<dbReference type="EMBL" id="LCEQ01000008">
    <property type="protein sequence ID" value="KKS75691.1"/>
    <property type="molecule type" value="Genomic_DNA"/>
</dbReference>
<dbReference type="Proteomes" id="UP000034563">
    <property type="component" value="Unassembled WGS sequence"/>
</dbReference>
<sequence>MKKLILIDSHALIHRAYHALPPLTTKSGELVNAVYGFTSILIKTISNFKPDYIVAAFDAPGATFRHEEYKEYKATRVKAPDDLYAQIPRVKEILTAFNIPIFEKSGFEADDVIGTISKYLS</sequence>
<name>A0A0G1DXZ4_9BACT</name>
<accession>A0A0G1DXZ4</accession>
<organism evidence="4 5">
    <name type="scientific">Candidatus Azambacteria bacterium GW2011_GWA2_42_9</name>
    <dbReference type="NCBI Taxonomy" id="1618613"/>
    <lineage>
        <taxon>Bacteria</taxon>
        <taxon>Candidatus Azamiibacteriota</taxon>
    </lineage>
</organism>
<dbReference type="AlphaFoldDB" id="A0A0G1DXZ4"/>
<comment type="caution">
    <text evidence="4">The sequence shown here is derived from an EMBL/GenBank/DDBJ whole genome shotgun (WGS) entry which is preliminary data.</text>
</comment>
<evidence type="ECO:0000313" key="4">
    <source>
        <dbReference type="EMBL" id="KKS75691.1"/>
    </source>
</evidence>
<dbReference type="InterPro" id="IPR038969">
    <property type="entry name" value="FEN"/>
</dbReference>
<dbReference type="InterPro" id="IPR002421">
    <property type="entry name" value="5-3_exonuclease"/>
</dbReference>
<dbReference type="CDD" id="cd09859">
    <property type="entry name" value="PIN_53EXO"/>
    <property type="match status" value="1"/>
</dbReference>
<keyword evidence="2" id="KW-0378">Hydrolase</keyword>
<evidence type="ECO:0000259" key="3">
    <source>
        <dbReference type="SMART" id="SM00475"/>
    </source>
</evidence>
<dbReference type="SMART" id="SM00475">
    <property type="entry name" value="53EXOc"/>
    <property type="match status" value="1"/>
</dbReference>
<dbReference type="InterPro" id="IPR029060">
    <property type="entry name" value="PIN-like_dom_sf"/>
</dbReference>
<feature type="non-terminal residue" evidence="4">
    <location>
        <position position="121"/>
    </location>
</feature>
<keyword evidence="1" id="KW-0540">Nuclease</keyword>
<evidence type="ECO:0000256" key="2">
    <source>
        <dbReference type="ARBA" id="ARBA00022801"/>
    </source>
</evidence>
<dbReference type="PATRIC" id="fig|1618613.3.peg.272"/>
<feature type="domain" description="5'-3' exonuclease" evidence="3">
    <location>
        <begin position="2"/>
        <end position="121"/>
    </location>
</feature>
<gene>
    <name evidence="4" type="ORF">UV48_C0008G0031</name>
</gene>
<dbReference type="SUPFAM" id="SSF88723">
    <property type="entry name" value="PIN domain-like"/>
    <property type="match status" value="1"/>
</dbReference>
<protein>
    <submittedName>
        <fullName evidence="4">Polymerase protein</fullName>
    </submittedName>
</protein>
<dbReference type="PANTHER" id="PTHR42646:SF2">
    <property type="entry name" value="5'-3' EXONUCLEASE FAMILY PROTEIN"/>
    <property type="match status" value="1"/>
</dbReference>
<dbReference type="GO" id="GO:0033567">
    <property type="term" value="P:DNA replication, Okazaki fragment processing"/>
    <property type="evidence" value="ECO:0007669"/>
    <property type="project" value="InterPro"/>
</dbReference>
<dbReference type="Gene3D" id="3.40.50.1010">
    <property type="entry name" value="5'-nuclease"/>
    <property type="match status" value="1"/>
</dbReference>
<dbReference type="GO" id="GO:0017108">
    <property type="term" value="F:5'-flap endonuclease activity"/>
    <property type="evidence" value="ECO:0007669"/>
    <property type="project" value="InterPro"/>
</dbReference>
<proteinExistence type="predicted"/>
<evidence type="ECO:0000313" key="5">
    <source>
        <dbReference type="Proteomes" id="UP000034563"/>
    </source>
</evidence>
<reference evidence="4 5" key="1">
    <citation type="journal article" date="2015" name="Nature">
        <title>rRNA introns, odd ribosomes, and small enigmatic genomes across a large radiation of phyla.</title>
        <authorList>
            <person name="Brown C.T."/>
            <person name="Hug L.A."/>
            <person name="Thomas B.C."/>
            <person name="Sharon I."/>
            <person name="Castelle C.J."/>
            <person name="Singh A."/>
            <person name="Wilkins M.J."/>
            <person name="Williams K.H."/>
            <person name="Banfield J.F."/>
        </authorList>
    </citation>
    <scope>NUCLEOTIDE SEQUENCE [LARGE SCALE GENOMIC DNA]</scope>
</reference>
<dbReference type="Pfam" id="PF02739">
    <property type="entry name" value="5_3_exonuc_N"/>
    <property type="match status" value="1"/>
</dbReference>
<dbReference type="GO" id="GO:0008409">
    <property type="term" value="F:5'-3' exonuclease activity"/>
    <property type="evidence" value="ECO:0007669"/>
    <property type="project" value="InterPro"/>
</dbReference>